<dbReference type="EMBL" id="JBJQND010000013">
    <property type="protein sequence ID" value="KAL3856567.1"/>
    <property type="molecule type" value="Genomic_DNA"/>
</dbReference>
<dbReference type="PANTHER" id="PTHR22923:SF116">
    <property type="entry name" value="C1Q DOMAIN-CONTAINING PROTEIN"/>
    <property type="match status" value="1"/>
</dbReference>
<comment type="caution">
    <text evidence="8">The sequence shown here is derived from an EMBL/GenBank/DDBJ whole genome shotgun (WGS) entry which is preliminary data.</text>
</comment>
<dbReference type="PROSITE" id="PS50871">
    <property type="entry name" value="C1Q"/>
    <property type="match status" value="1"/>
</dbReference>
<evidence type="ECO:0000259" key="7">
    <source>
        <dbReference type="PROSITE" id="PS50871"/>
    </source>
</evidence>
<feature type="compositionally biased region" description="Basic and acidic residues" evidence="5">
    <location>
        <begin position="184"/>
        <end position="207"/>
    </location>
</feature>
<keyword evidence="9" id="KW-1185">Reference proteome</keyword>
<gene>
    <name evidence="8" type="ORF">ACJMK2_011302</name>
</gene>
<evidence type="ECO:0000256" key="4">
    <source>
        <dbReference type="SAM" id="Coils"/>
    </source>
</evidence>
<feature type="coiled-coil region" evidence="4">
    <location>
        <begin position="39"/>
        <end position="66"/>
    </location>
</feature>
<dbReference type="InterPro" id="IPR008983">
    <property type="entry name" value="Tumour_necrosis_fac-like_dom"/>
</dbReference>
<keyword evidence="2" id="KW-0964">Secreted</keyword>
<organism evidence="8 9">
    <name type="scientific">Sinanodonta woodiana</name>
    <name type="common">Chinese pond mussel</name>
    <name type="synonym">Anodonta woodiana</name>
    <dbReference type="NCBI Taxonomy" id="1069815"/>
    <lineage>
        <taxon>Eukaryota</taxon>
        <taxon>Metazoa</taxon>
        <taxon>Spiralia</taxon>
        <taxon>Lophotrochozoa</taxon>
        <taxon>Mollusca</taxon>
        <taxon>Bivalvia</taxon>
        <taxon>Autobranchia</taxon>
        <taxon>Heteroconchia</taxon>
        <taxon>Palaeoheterodonta</taxon>
        <taxon>Unionida</taxon>
        <taxon>Unionoidea</taxon>
        <taxon>Unionidae</taxon>
        <taxon>Unioninae</taxon>
        <taxon>Sinanodonta</taxon>
    </lineage>
</organism>
<feature type="region of interest" description="Disordered" evidence="5">
    <location>
        <begin position="234"/>
        <end position="269"/>
    </location>
</feature>
<dbReference type="Proteomes" id="UP001634394">
    <property type="component" value="Unassembled WGS sequence"/>
</dbReference>
<dbReference type="SMART" id="SM00110">
    <property type="entry name" value="C1Q"/>
    <property type="match status" value="1"/>
</dbReference>
<keyword evidence="3 6" id="KW-0732">Signal</keyword>
<dbReference type="SUPFAM" id="SSF49842">
    <property type="entry name" value="TNF-like"/>
    <property type="match status" value="1"/>
</dbReference>
<dbReference type="InterPro" id="IPR001073">
    <property type="entry name" value="C1q_dom"/>
</dbReference>
<evidence type="ECO:0000256" key="6">
    <source>
        <dbReference type="SAM" id="SignalP"/>
    </source>
</evidence>
<evidence type="ECO:0000313" key="9">
    <source>
        <dbReference type="Proteomes" id="UP001634394"/>
    </source>
</evidence>
<evidence type="ECO:0000256" key="2">
    <source>
        <dbReference type="ARBA" id="ARBA00022525"/>
    </source>
</evidence>
<evidence type="ECO:0000313" key="8">
    <source>
        <dbReference type="EMBL" id="KAL3856567.1"/>
    </source>
</evidence>
<feature type="compositionally biased region" description="Basic residues" evidence="5">
    <location>
        <begin position="241"/>
        <end position="251"/>
    </location>
</feature>
<dbReference type="AlphaFoldDB" id="A0ABD3V7S3"/>
<feature type="chain" id="PRO_5044880333" description="C1q domain-containing protein" evidence="6">
    <location>
        <begin position="18"/>
        <end position="423"/>
    </location>
</feature>
<evidence type="ECO:0000256" key="5">
    <source>
        <dbReference type="SAM" id="MobiDB-lite"/>
    </source>
</evidence>
<reference evidence="8 9" key="1">
    <citation type="submission" date="2024-11" db="EMBL/GenBank/DDBJ databases">
        <title>Chromosome-level genome assembly of the freshwater bivalve Anodonta woodiana.</title>
        <authorList>
            <person name="Chen X."/>
        </authorList>
    </citation>
    <scope>NUCLEOTIDE SEQUENCE [LARGE SCALE GENOMIC DNA]</scope>
    <source>
        <strain evidence="8">MN2024</strain>
        <tissue evidence="8">Gills</tissue>
    </source>
</reference>
<protein>
    <recommendedName>
        <fullName evidence="7">C1q domain-containing protein</fullName>
    </recommendedName>
</protein>
<comment type="subcellular location">
    <subcellularLocation>
        <location evidence="1">Secreted</location>
    </subcellularLocation>
</comment>
<dbReference type="GO" id="GO:0005576">
    <property type="term" value="C:extracellular region"/>
    <property type="evidence" value="ECO:0007669"/>
    <property type="project" value="UniProtKB-SubCell"/>
</dbReference>
<dbReference type="Pfam" id="PF00386">
    <property type="entry name" value="C1q"/>
    <property type="match status" value="1"/>
</dbReference>
<accession>A0ABD3V7S3</accession>
<keyword evidence="4" id="KW-0175">Coiled coil</keyword>
<proteinExistence type="predicted"/>
<feature type="region of interest" description="Disordered" evidence="5">
    <location>
        <begin position="157"/>
        <end position="214"/>
    </location>
</feature>
<evidence type="ECO:0000256" key="1">
    <source>
        <dbReference type="ARBA" id="ARBA00004613"/>
    </source>
</evidence>
<feature type="signal peptide" evidence="6">
    <location>
        <begin position="1"/>
        <end position="17"/>
    </location>
</feature>
<evidence type="ECO:0000256" key="3">
    <source>
        <dbReference type="ARBA" id="ARBA00022729"/>
    </source>
</evidence>
<dbReference type="Gene3D" id="2.60.120.40">
    <property type="match status" value="1"/>
</dbReference>
<sequence length="423" mass="48577">MTLVLLLLVLNLTFCTCARTQSARTILKDNLGSDVVKLVQEMSSEIKKLKEEHAELRRIVQECVGNQKEMKREIFQRREQRRLKREENDHAMTSDVRDKFLDRVEELDRFKADLKLLHRAQKDWSPLKEQIRSIQHEQRMMRIVQKKMLITQKELKRRVSKRRSTNVQIKGHSKNGVIPIYEKSVSKRDPTDQRSDKNEKEHDQKDEAEMELGYDYKNENKGRLGKEANIHTNESKIEQRHSRKNNIKHKKEPMNGKVQSKRTSGEHYAFADGNKGKIRKSVSIYTAFSARFSDDLRHFVIGQPIVFGDVYLNLGNGYDRNSGIFRAPVAGLYLVLMTISSAGYHTPDVEVVKNGSPFCRVVVYTFNTATVGSPCNVLVELSVGDEVWARDLLHTEGVGIRGQYYSTFSMTLVVSDQASGSSS</sequence>
<name>A0ABD3V7S3_SINWO</name>
<dbReference type="PANTHER" id="PTHR22923">
    <property type="entry name" value="CEREBELLIN-RELATED"/>
    <property type="match status" value="1"/>
</dbReference>
<dbReference type="InterPro" id="IPR050822">
    <property type="entry name" value="Cerebellin_Synaptic_Org"/>
</dbReference>
<feature type="domain" description="C1q" evidence="7">
    <location>
        <begin position="281"/>
        <end position="419"/>
    </location>
</feature>